<organism evidence="1 2">
    <name type="scientific">Streptomyces mutomycini</name>
    <dbReference type="NCBI Taxonomy" id="284036"/>
    <lineage>
        <taxon>Bacteria</taxon>
        <taxon>Bacillati</taxon>
        <taxon>Actinomycetota</taxon>
        <taxon>Actinomycetes</taxon>
        <taxon>Kitasatosporales</taxon>
        <taxon>Streptomycetaceae</taxon>
        <taxon>Streptomyces</taxon>
    </lineage>
</organism>
<dbReference type="EMBL" id="JBHSKI010000003">
    <property type="protein sequence ID" value="MFC5170991.1"/>
    <property type="molecule type" value="Genomic_DNA"/>
</dbReference>
<sequence length="377" mass="41298">MSGLPVSFTSDIADDGATNTIARLDVGPVGFEKAHFEAAESAVREHGLWDSCHGAVMAGSLSVGLGTSTSDVDVYVFVDEVSKGRSHPVRDGIRVDVEQIAVGEIRELSEKFRAFTSIGEERSQTHMDESALKLAVRTHLGAVLKPDAFVQEVRQNLDPLVLRQVLMARSMALLGAYVEDVLGAIEVRDLPTAVCASGIALDMAADALLAACGDVYVSDKLRLRRLVREPRLRGFARTYWDLQYNGLPPDMDPDRIARTVHSRLWLINAIGCACFLEFWEREPAENITFSGVEGHGPVRSPFHVPVRYADGCGLTIRNSAFDVSEDALRLWFLLDGRSPDAVVKEFARAVGSPVDEETSRQILDAIDQFDGQGLIHH</sequence>
<keyword evidence="2" id="KW-1185">Reference proteome</keyword>
<reference evidence="2" key="1">
    <citation type="journal article" date="2019" name="Int. J. Syst. Evol. Microbiol.">
        <title>The Global Catalogue of Microorganisms (GCM) 10K type strain sequencing project: providing services to taxonomists for standard genome sequencing and annotation.</title>
        <authorList>
            <consortium name="The Broad Institute Genomics Platform"/>
            <consortium name="The Broad Institute Genome Sequencing Center for Infectious Disease"/>
            <person name="Wu L."/>
            <person name="Ma J."/>
        </authorList>
    </citation>
    <scope>NUCLEOTIDE SEQUENCE [LARGE SCALE GENOMIC DNA]</scope>
    <source>
        <strain evidence="2">CGMCC 4.1721</strain>
    </source>
</reference>
<evidence type="ECO:0000313" key="1">
    <source>
        <dbReference type="EMBL" id="MFC5170991.1"/>
    </source>
</evidence>
<proteinExistence type="predicted"/>
<accession>A0ABW0B180</accession>
<dbReference type="Proteomes" id="UP001596208">
    <property type="component" value="Unassembled WGS sequence"/>
</dbReference>
<evidence type="ECO:0000313" key="2">
    <source>
        <dbReference type="Proteomes" id="UP001596208"/>
    </source>
</evidence>
<gene>
    <name evidence="1" type="ORF">ACFPRK_10365</name>
</gene>
<name>A0ABW0B180_9ACTN</name>
<dbReference type="RefSeq" id="WP_141695637.1">
    <property type="nucleotide sequence ID" value="NZ_JBHSKI010000003.1"/>
</dbReference>
<evidence type="ECO:0008006" key="3">
    <source>
        <dbReference type="Google" id="ProtNLM"/>
    </source>
</evidence>
<protein>
    <recommendedName>
        <fullName evidence="3">Polymerase nucleotidyl transferase domain-containing protein</fullName>
    </recommendedName>
</protein>
<comment type="caution">
    <text evidence="1">The sequence shown here is derived from an EMBL/GenBank/DDBJ whole genome shotgun (WGS) entry which is preliminary data.</text>
</comment>